<dbReference type="AlphaFoldDB" id="A0A8H4B264"/>
<organism evidence="1 2">
    <name type="scientific">Gigaspora margarita</name>
    <dbReference type="NCBI Taxonomy" id="4874"/>
    <lineage>
        <taxon>Eukaryota</taxon>
        <taxon>Fungi</taxon>
        <taxon>Fungi incertae sedis</taxon>
        <taxon>Mucoromycota</taxon>
        <taxon>Glomeromycotina</taxon>
        <taxon>Glomeromycetes</taxon>
        <taxon>Diversisporales</taxon>
        <taxon>Gigasporaceae</taxon>
        <taxon>Gigaspora</taxon>
    </lineage>
</organism>
<dbReference type="Gene3D" id="2.40.10.10">
    <property type="entry name" value="Trypsin-like serine proteases"/>
    <property type="match status" value="2"/>
</dbReference>
<protein>
    <submittedName>
        <fullName evidence="1">S1 family peptidase</fullName>
    </submittedName>
</protein>
<gene>
    <name evidence="1" type="ORF">F8M41_019389</name>
</gene>
<evidence type="ECO:0000313" key="1">
    <source>
        <dbReference type="EMBL" id="KAF0554308.1"/>
    </source>
</evidence>
<name>A0A8H4B264_GIGMA</name>
<dbReference type="EMBL" id="WTPW01000051">
    <property type="protein sequence ID" value="KAF0554308.1"/>
    <property type="molecule type" value="Genomic_DNA"/>
</dbReference>
<keyword evidence="2" id="KW-1185">Reference proteome</keyword>
<dbReference type="CDD" id="cd21112">
    <property type="entry name" value="alphaLP-like"/>
    <property type="match status" value="1"/>
</dbReference>
<dbReference type="InterPro" id="IPR009003">
    <property type="entry name" value="Peptidase_S1_PA"/>
</dbReference>
<reference evidence="1 2" key="1">
    <citation type="journal article" date="2019" name="Environ. Microbiol.">
        <title>At the nexus of three kingdoms: the genome of the mycorrhizal fungus Gigaspora margarita provides insights into plant, endobacterial and fungal interactions.</title>
        <authorList>
            <person name="Venice F."/>
            <person name="Ghignone S."/>
            <person name="Salvioli di Fossalunga A."/>
            <person name="Amselem J."/>
            <person name="Novero M."/>
            <person name="Xianan X."/>
            <person name="Sedzielewska Toro K."/>
            <person name="Morin E."/>
            <person name="Lipzen A."/>
            <person name="Grigoriev I.V."/>
            <person name="Henrissat B."/>
            <person name="Martin F.M."/>
            <person name="Bonfante P."/>
        </authorList>
    </citation>
    <scope>NUCLEOTIDE SEQUENCE [LARGE SCALE GENOMIC DNA]</scope>
    <source>
        <strain evidence="1 2">BEG34</strain>
    </source>
</reference>
<accession>A0A8H4B264</accession>
<evidence type="ECO:0000313" key="2">
    <source>
        <dbReference type="Proteomes" id="UP000439903"/>
    </source>
</evidence>
<dbReference type="OrthoDB" id="3762657at2759"/>
<sequence length="238" mass="26427">MYYPIFIYYNCFGPSDNEIPSLKSYDIEDRILGGDGIFNDDLGTCSVGFWARQQPNQNFIATAGHCHAPRSYYLITWNSTPTALIGRMKNYFKEPIDFGLINIENSDVQPVPSVRNTDSALYKQLFIKDIIPVSSNGAHLCLSGVKSHVICGYVLALNGFTTTERYFRDNIFIASLRSKQGDIGGSIFSYKNLMDVSLNGILTGGLRNFNNNINSIIGVITISSILKQVKNLEVVTAP</sequence>
<proteinExistence type="predicted"/>
<dbReference type="Proteomes" id="UP000439903">
    <property type="component" value="Unassembled WGS sequence"/>
</dbReference>
<dbReference type="InterPro" id="IPR043504">
    <property type="entry name" value="Peptidase_S1_PA_chymotrypsin"/>
</dbReference>
<dbReference type="SUPFAM" id="SSF50494">
    <property type="entry name" value="Trypsin-like serine proteases"/>
    <property type="match status" value="1"/>
</dbReference>
<comment type="caution">
    <text evidence="1">The sequence shown here is derived from an EMBL/GenBank/DDBJ whole genome shotgun (WGS) entry which is preliminary data.</text>
</comment>